<accession>A0A327KZV9</accession>
<dbReference type="OrthoDB" id="9772497at2"/>
<feature type="domain" description="D-serine dehydratase-like" evidence="3">
    <location>
        <begin position="275"/>
        <end position="365"/>
    </location>
</feature>
<protein>
    <recommendedName>
        <fullName evidence="3">D-serine dehydratase-like domain-containing protein</fullName>
    </recommendedName>
</protein>
<evidence type="ECO:0000259" key="3">
    <source>
        <dbReference type="SMART" id="SM01119"/>
    </source>
</evidence>
<keyword evidence="2" id="KW-0456">Lyase</keyword>
<dbReference type="InterPro" id="IPR029066">
    <property type="entry name" value="PLP-binding_barrel"/>
</dbReference>
<dbReference type="PANTHER" id="PTHR28004:SF2">
    <property type="entry name" value="D-SERINE DEHYDRATASE"/>
    <property type="match status" value="1"/>
</dbReference>
<sequence>MTVTAPDRSIILFGAPGSRAKIDTPALVLDLDAFEHNVALMAETCRRAGIGLRPHAKTHKCSTIAKRQIAAGALGIGCATIDEAEVMVAAGLPGVLITSPLVTAGKIARLARLVEAGGDVMVVADHPANVAALDQAIGATGRTLRVLVDLDLGHHRTGVGTVADGVRLAREIASWKALRFAGVQAYAGHLQHIADHAERLARTRAADALVADLVAELKAEDLAPAIVTGAGTGTHRINAAGSPFTELQAGSYIVMDAEYGGIEYAPGESWPFRPALSVAVAVTSANVPGSVTTDGGTKAFALNGPRPRVASGPLAGAAYEFSGDEHGRVSLPEGTATPALGTVLECTVPHCDPTIAHFDAIHCVRGDRLVDVWPVDARGRRAPLPPG</sequence>
<evidence type="ECO:0000313" key="4">
    <source>
        <dbReference type="EMBL" id="RAI42772.1"/>
    </source>
</evidence>
<dbReference type="Gene3D" id="3.20.20.10">
    <property type="entry name" value="Alanine racemase"/>
    <property type="match status" value="1"/>
</dbReference>
<comment type="similarity">
    <text evidence="1">Belongs to the DSD1 family.</text>
</comment>
<reference evidence="4 5" key="1">
    <citation type="submission" date="2017-07" db="EMBL/GenBank/DDBJ databases">
        <title>Draft Genome Sequences of Select Purple Nonsulfur Bacteria.</title>
        <authorList>
            <person name="Lasarre B."/>
            <person name="Mckinlay J.B."/>
        </authorList>
    </citation>
    <scope>NUCLEOTIDE SEQUENCE [LARGE SCALE GENOMIC DNA]</scope>
    <source>
        <strain evidence="4 5">DSM 5909</strain>
    </source>
</reference>
<dbReference type="EMBL" id="NPEX01000128">
    <property type="protein sequence ID" value="RAI42772.1"/>
    <property type="molecule type" value="Genomic_DNA"/>
</dbReference>
<dbReference type="PANTHER" id="PTHR28004">
    <property type="entry name" value="ZGC:162816-RELATED"/>
    <property type="match status" value="1"/>
</dbReference>
<dbReference type="InterPro" id="IPR026956">
    <property type="entry name" value="D-ser_dehydrat-like_dom"/>
</dbReference>
<dbReference type="Gene3D" id="2.40.37.20">
    <property type="entry name" value="D-serine dehydratase-like domain"/>
    <property type="match status" value="1"/>
</dbReference>
<dbReference type="GO" id="GO:0036088">
    <property type="term" value="P:D-serine catabolic process"/>
    <property type="evidence" value="ECO:0007669"/>
    <property type="project" value="TreeGrafter"/>
</dbReference>
<dbReference type="GO" id="GO:0008721">
    <property type="term" value="F:D-serine ammonia-lyase activity"/>
    <property type="evidence" value="ECO:0007669"/>
    <property type="project" value="TreeGrafter"/>
</dbReference>
<comment type="caution">
    <text evidence="4">The sequence shown here is derived from an EMBL/GenBank/DDBJ whole genome shotgun (WGS) entry which is preliminary data.</text>
</comment>
<dbReference type="InterPro" id="IPR042208">
    <property type="entry name" value="D-ser_dehydrat-like_sf"/>
</dbReference>
<evidence type="ECO:0000313" key="5">
    <source>
        <dbReference type="Proteomes" id="UP000249130"/>
    </source>
</evidence>
<name>A0A327KZV9_9BRAD</name>
<dbReference type="Proteomes" id="UP000249130">
    <property type="component" value="Unassembled WGS sequence"/>
</dbReference>
<evidence type="ECO:0000256" key="2">
    <source>
        <dbReference type="ARBA" id="ARBA00023239"/>
    </source>
</evidence>
<keyword evidence="5" id="KW-1185">Reference proteome</keyword>
<dbReference type="RefSeq" id="WP_111420364.1">
    <property type="nucleotide sequence ID" value="NZ_NPEX01000128.1"/>
</dbReference>
<dbReference type="InterPro" id="IPR051466">
    <property type="entry name" value="D-amino_acid_metab_enzyme"/>
</dbReference>
<proteinExistence type="inferred from homology"/>
<dbReference type="CDD" id="cd06819">
    <property type="entry name" value="PLPDE_III_LS_D-TA"/>
    <property type="match status" value="1"/>
</dbReference>
<gene>
    <name evidence="4" type="ORF">CH341_17830</name>
</gene>
<organism evidence="4 5">
    <name type="scientific">Rhodoplanes roseus</name>
    <dbReference type="NCBI Taxonomy" id="29409"/>
    <lineage>
        <taxon>Bacteria</taxon>
        <taxon>Pseudomonadati</taxon>
        <taxon>Pseudomonadota</taxon>
        <taxon>Alphaproteobacteria</taxon>
        <taxon>Hyphomicrobiales</taxon>
        <taxon>Nitrobacteraceae</taxon>
        <taxon>Rhodoplanes</taxon>
    </lineage>
</organism>
<evidence type="ECO:0000256" key="1">
    <source>
        <dbReference type="ARBA" id="ARBA00005323"/>
    </source>
</evidence>
<dbReference type="Pfam" id="PF14031">
    <property type="entry name" value="D-ser_dehydrat"/>
    <property type="match status" value="1"/>
</dbReference>
<dbReference type="SMART" id="SM01119">
    <property type="entry name" value="D-ser_dehydrat"/>
    <property type="match status" value="1"/>
</dbReference>
<dbReference type="Pfam" id="PF01168">
    <property type="entry name" value="Ala_racemase_N"/>
    <property type="match status" value="1"/>
</dbReference>
<dbReference type="SUPFAM" id="SSF51419">
    <property type="entry name" value="PLP-binding barrel"/>
    <property type="match status" value="1"/>
</dbReference>
<dbReference type="AlphaFoldDB" id="A0A327KZV9"/>
<dbReference type="InterPro" id="IPR001608">
    <property type="entry name" value="Ala_racemase_N"/>
</dbReference>